<dbReference type="Proteomes" id="UP000077266">
    <property type="component" value="Unassembled WGS sequence"/>
</dbReference>
<evidence type="ECO:0000313" key="3">
    <source>
        <dbReference type="Proteomes" id="UP000077266"/>
    </source>
</evidence>
<evidence type="ECO:0000313" key="2">
    <source>
        <dbReference type="EMBL" id="KZV96376.1"/>
    </source>
</evidence>
<organism evidence="2 3">
    <name type="scientific">Exidia glandulosa HHB12029</name>
    <dbReference type="NCBI Taxonomy" id="1314781"/>
    <lineage>
        <taxon>Eukaryota</taxon>
        <taxon>Fungi</taxon>
        <taxon>Dikarya</taxon>
        <taxon>Basidiomycota</taxon>
        <taxon>Agaricomycotina</taxon>
        <taxon>Agaricomycetes</taxon>
        <taxon>Auriculariales</taxon>
        <taxon>Exidiaceae</taxon>
        <taxon>Exidia</taxon>
    </lineage>
</organism>
<dbReference type="InterPro" id="IPR032675">
    <property type="entry name" value="LRR_dom_sf"/>
</dbReference>
<dbReference type="SUPFAM" id="SSF52047">
    <property type="entry name" value="RNI-like"/>
    <property type="match status" value="1"/>
</dbReference>
<proteinExistence type="predicted"/>
<protein>
    <submittedName>
        <fullName evidence="2">Uncharacterized protein</fullName>
    </submittedName>
</protein>
<dbReference type="InParanoid" id="A0A165KIB2"/>
<gene>
    <name evidence="2" type="ORF">EXIGLDRAFT_733302</name>
</gene>
<feature type="coiled-coil region" evidence="1">
    <location>
        <begin position="36"/>
        <end position="70"/>
    </location>
</feature>
<accession>A0A165KIB2</accession>
<keyword evidence="1" id="KW-0175">Coiled coil</keyword>
<sequence>MTVPSQLHAAWKHRIVADQASVDDTTAQLLAARHECQLAEDALALAAAKVEHLKAEVRLLEQRQSAATEQLARSRAASLRIAASNLPDDVLRCIFTCCAALPDAQWTQLGHGSFNRERTTLPFSLAAVCTRWRRVALDYGGLWTYISLPSIFASEGAARRRSCHHGRIERLLSRSQLFPLDVLLNLGVVDFNSPNESKWIRSIFASISYHSDRWRRVEIDFPHACGRDIAGAFKGPLPMLKQLLLLGPYSEAWVNMDDENSYFLPHAPMLEALDLCRTGFDISPVHGGFPSLHSITVTNDMSAESLRRLLELSRTTLQVLDMNVQFNEASPLSLTLPNLRTLVLHLELFFVTAQRTVNLNAPRLSALTLRSADIMFDDALSVLLEHVSATVTSLTLYEDVCMDFIDTFARLRNLSHIVFGTRDYGCQVDDQFFVALSKQVPTVWPRLQSIVLHDGKITPPHGDGIIQLVAVRNASPNNASLLSGTETDVSERPCRIREVNLPDDTPRWMIAEINRLLVTTS</sequence>
<dbReference type="EMBL" id="KV425943">
    <property type="protein sequence ID" value="KZV96376.1"/>
    <property type="molecule type" value="Genomic_DNA"/>
</dbReference>
<keyword evidence="3" id="KW-1185">Reference proteome</keyword>
<reference evidence="2 3" key="1">
    <citation type="journal article" date="2016" name="Mol. Biol. Evol.">
        <title>Comparative Genomics of Early-Diverging Mushroom-Forming Fungi Provides Insights into the Origins of Lignocellulose Decay Capabilities.</title>
        <authorList>
            <person name="Nagy L.G."/>
            <person name="Riley R."/>
            <person name="Tritt A."/>
            <person name="Adam C."/>
            <person name="Daum C."/>
            <person name="Floudas D."/>
            <person name="Sun H."/>
            <person name="Yadav J.S."/>
            <person name="Pangilinan J."/>
            <person name="Larsson K.H."/>
            <person name="Matsuura K."/>
            <person name="Barry K."/>
            <person name="Labutti K."/>
            <person name="Kuo R."/>
            <person name="Ohm R.A."/>
            <person name="Bhattacharya S.S."/>
            <person name="Shirouzu T."/>
            <person name="Yoshinaga Y."/>
            <person name="Martin F.M."/>
            <person name="Grigoriev I.V."/>
            <person name="Hibbett D.S."/>
        </authorList>
    </citation>
    <scope>NUCLEOTIDE SEQUENCE [LARGE SCALE GENOMIC DNA]</scope>
    <source>
        <strain evidence="2 3">HHB12029</strain>
    </source>
</reference>
<dbReference type="Gene3D" id="3.80.10.10">
    <property type="entry name" value="Ribonuclease Inhibitor"/>
    <property type="match status" value="1"/>
</dbReference>
<evidence type="ECO:0000256" key="1">
    <source>
        <dbReference type="SAM" id="Coils"/>
    </source>
</evidence>
<name>A0A165KIB2_EXIGL</name>
<dbReference type="AlphaFoldDB" id="A0A165KIB2"/>